<dbReference type="AlphaFoldDB" id="A0A6J8BCU0"/>
<organism evidence="1 2">
    <name type="scientific">Mytilus coruscus</name>
    <name type="common">Sea mussel</name>
    <dbReference type="NCBI Taxonomy" id="42192"/>
    <lineage>
        <taxon>Eukaryota</taxon>
        <taxon>Metazoa</taxon>
        <taxon>Spiralia</taxon>
        <taxon>Lophotrochozoa</taxon>
        <taxon>Mollusca</taxon>
        <taxon>Bivalvia</taxon>
        <taxon>Autobranchia</taxon>
        <taxon>Pteriomorphia</taxon>
        <taxon>Mytilida</taxon>
        <taxon>Mytiloidea</taxon>
        <taxon>Mytilidae</taxon>
        <taxon>Mytilinae</taxon>
        <taxon>Mytilus</taxon>
    </lineage>
</organism>
<dbReference type="EC" id="2.1.1.354" evidence="1"/>
<keyword evidence="1" id="KW-0489">Methyltransferase</keyword>
<name>A0A6J8BCU0_MYTCO</name>
<dbReference type="GO" id="GO:0140999">
    <property type="term" value="F:histone H3K4 trimethyltransferase activity"/>
    <property type="evidence" value="ECO:0007669"/>
    <property type="project" value="UniProtKB-EC"/>
</dbReference>
<keyword evidence="1" id="KW-0808">Transferase</keyword>
<proteinExistence type="predicted"/>
<dbReference type="OrthoDB" id="10378829at2759"/>
<dbReference type="Proteomes" id="UP000507470">
    <property type="component" value="Unassembled WGS sequence"/>
</dbReference>
<dbReference type="SUPFAM" id="SSF57903">
    <property type="entry name" value="FYVE/PHD zinc finger"/>
    <property type="match status" value="1"/>
</dbReference>
<dbReference type="InterPro" id="IPR011011">
    <property type="entry name" value="Znf_FYVE_PHD"/>
</dbReference>
<reference evidence="1 2" key="1">
    <citation type="submission" date="2020-06" db="EMBL/GenBank/DDBJ databases">
        <authorList>
            <person name="Li R."/>
            <person name="Bekaert M."/>
        </authorList>
    </citation>
    <scope>NUCLEOTIDE SEQUENCE [LARGE SCALE GENOMIC DNA]</scope>
    <source>
        <strain evidence="2">wild</strain>
    </source>
</reference>
<sequence>MVVERSMSVALASNPSEQHYRINMCYTTCRLEINGRHAEQFIQELKTTEQPNQNLQNLNEITNSKCQEYLQQKNPATSINQTNRILVKVSATSVYNNGANNQCPKCNHWVHFSCDKLKKEEITLLESKPEDSPYTCKLCQQRTTRLTSTSNSSQPPEIPNRTEIFTLTDNYTSDKQEVKANYSKALVIATINERDFAADILNEQIDTRDPDVRLKQKSSDLNEPIHSTAKTADTIVTADDSNPLMIANSLKDIQAPKQIELSNREMRQKEIRLKKKEDGIKISKKEAEDCKKDNARLKSLSEIGSTGYGIRKL</sequence>
<evidence type="ECO:0000313" key="2">
    <source>
        <dbReference type="Proteomes" id="UP000507470"/>
    </source>
</evidence>
<accession>A0A6J8BCU0</accession>
<gene>
    <name evidence="1" type="ORF">MCOR_17288</name>
</gene>
<dbReference type="InterPro" id="IPR013083">
    <property type="entry name" value="Znf_RING/FYVE/PHD"/>
</dbReference>
<protein>
    <submittedName>
        <fullName evidence="1">MLL4</fullName>
        <ecNumber evidence="1">2.1.1.354</ecNumber>
    </submittedName>
</protein>
<evidence type="ECO:0000313" key="1">
    <source>
        <dbReference type="EMBL" id="CAC5381416.1"/>
    </source>
</evidence>
<dbReference type="GO" id="GO:0032259">
    <property type="term" value="P:methylation"/>
    <property type="evidence" value="ECO:0007669"/>
    <property type="project" value="UniProtKB-KW"/>
</dbReference>
<dbReference type="Gene3D" id="3.30.40.10">
    <property type="entry name" value="Zinc/RING finger domain, C3HC4 (zinc finger)"/>
    <property type="match status" value="1"/>
</dbReference>
<dbReference type="EMBL" id="CACVKT020003062">
    <property type="protein sequence ID" value="CAC5381416.1"/>
    <property type="molecule type" value="Genomic_DNA"/>
</dbReference>
<keyword evidence="2" id="KW-1185">Reference proteome</keyword>